<protein>
    <recommendedName>
        <fullName evidence="7">ESAT-6 protein secretion system EspG family protein</fullName>
    </recommendedName>
</protein>
<evidence type="ECO:0008006" key="7">
    <source>
        <dbReference type="Google" id="ProtNLM"/>
    </source>
</evidence>
<dbReference type="Pfam" id="PF14011">
    <property type="entry name" value="ESX-1_EspG"/>
    <property type="match status" value="1"/>
</dbReference>
<comment type="subcellular location">
    <subcellularLocation>
        <location evidence="1">Cytoplasm</location>
    </subcellularLocation>
</comment>
<dbReference type="AlphaFoldDB" id="A0A7W9KJ68"/>
<evidence type="ECO:0000256" key="4">
    <source>
        <dbReference type="ARBA" id="ARBA00023186"/>
    </source>
</evidence>
<evidence type="ECO:0000313" key="6">
    <source>
        <dbReference type="Proteomes" id="UP000585638"/>
    </source>
</evidence>
<dbReference type="Proteomes" id="UP000585638">
    <property type="component" value="Unassembled WGS sequence"/>
</dbReference>
<evidence type="ECO:0000256" key="2">
    <source>
        <dbReference type="ARBA" id="ARBA00006411"/>
    </source>
</evidence>
<gene>
    <name evidence="5" type="ORF">BJ998_004762</name>
</gene>
<sequence>MQSVRWRLTPLQFDFVWEGLGVGELPFPFQVRSHGQDDVERSHLRRRAALELRSMGLTRGDDLDPELTDALTALVRNDYLLDSVWLPLEPAAVSPVRTIAARTGHRATLAVQLPGDTEHTGGDVLLTDIPSEAMVPAVVAELPPAPPGRHPALSVPVAQRNQPRQDDYDGGVMVASSQGYDRASRERQAVEQLTTARHLRAGELGATFRDQQGRKVRSGVLRWFDNVDDGRYLMVHEQDYGGERVIVQPADANAIGQRLHNLR</sequence>
<accession>A0A7W9KJ68</accession>
<keyword evidence="4" id="KW-0143">Chaperone</keyword>
<keyword evidence="3" id="KW-0963">Cytoplasm</keyword>
<comment type="caution">
    <text evidence="5">The sequence shown here is derived from an EMBL/GenBank/DDBJ whole genome shotgun (WGS) entry which is preliminary data.</text>
</comment>
<keyword evidence="6" id="KW-1185">Reference proteome</keyword>
<reference evidence="5 6" key="1">
    <citation type="submission" date="2020-08" db="EMBL/GenBank/DDBJ databases">
        <title>Sequencing the genomes of 1000 actinobacteria strains.</title>
        <authorList>
            <person name="Klenk H.-P."/>
        </authorList>
    </citation>
    <scope>NUCLEOTIDE SEQUENCE [LARGE SCALE GENOMIC DNA]</scope>
    <source>
        <strain evidence="5 6">DSM 43851</strain>
    </source>
</reference>
<dbReference type="RefSeq" id="WP_184864940.1">
    <property type="nucleotide sequence ID" value="NZ_BAAAWY010000018.1"/>
</dbReference>
<comment type="similarity">
    <text evidence="2">Belongs to the EspG family.</text>
</comment>
<organism evidence="5 6">
    <name type="scientific">Kutzneria kofuensis</name>
    <dbReference type="NCBI Taxonomy" id="103725"/>
    <lineage>
        <taxon>Bacteria</taxon>
        <taxon>Bacillati</taxon>
        <taxon>Actinomycetota</taxon>
        <taxon>Actinomycetes</taxon>
        <taxon>Pseudonocardiales</taxon>
        <taxon>Pseudonocardiaceae</taxon>
        <taxon>Kutzneria</taxon>
    </lineage>
</organism>
<dbReference type="EMBL" id="JACHIR010000001">
    <property type="protein sequence ID" value="MBB5893566.1"/>
    <property type="molecule type" value="Genomic_DNA"/>
</dbReference>
<evidence type="ECO:0000256" key="1">
    <source>
        <dbReference type="ARBA" id="ARBA00004496"/>
    </source>
</evidence>
<dbReference type="InterPro" id="IPR025734">
    <property type="entry name" value="EspG"/>
</dbReference>
<evidence type="ECO:0000256" key="3">
    <source>
        <dbReference type="ARBA" id="ARBA00022490"/>
    </source>
</evidence>
<evidence type="ECO:0000313" key="5">
    <source>
        <dbReference type="EMBL" id="MBB5893566.1"/>
    </source>
</evidence>
<proteinExistence type="inferred from homology"/>
<name>A0A7W9KJ68_9PSEU</name>